<dbReference type="Proteomes" id="UP000515150">
    <property type="component" value="Chromosome 19"/>
</dbReference>
<feature type="compositionally biased region" description="Polar residues" evidence="3">
    <location>
        <begin position="1"/>
        <end position="10"/>
    </location>
</feature>
<dbReference type="GO" id="GO:0031433">
    <property type="term" value="F:telethonin binding"/>
    <property type="evidence" value="ECO:0007669"/>
    <property type="project" value="TreeGrafter"/>
</dbReference>
<dbReference type="PANTHER" id="PTHR15941:SF14">
    <property type="entry name" value="MYOZENIN 1 ISOFORM X1"/>
    <property type="match status" value="1"/>
</dbReference>
<dbReference type="GO" id="GO:0051373">
    <property type="term" value="F:FATZ binding"/>
    <property type="evidence" value="ECO:0007669"/>
    <property type="project" value="TreeGrafter"/>
</dbReference>
<feature type="region of interest" description="Disordered" evidence="3">
    <location>
        <begin position="191"/>
        <end position="216"/>
    </location>
</feature>
<reference evidence="5" key="1">
    <citation type="submission" date="2025-08" db="UniProtKB">
        <authorList>
            <consortium name="RefSeq"/>
        </authorList>
    </citation>
    <scope>IDENTIFICATION</scope>
</reference>
<evidence type="ECO:0000256" key="1">
    <source>
        <dbReference type="ARBA" id="ARBA00009126"/>
    </source>
</evidence>
<keyword evidence="4" id="KW-1185">Reference proteome</keyword>
<accession>A0A8M1H724</accession>
<name>A0A8M1H724_BETSP</name>
<dbReference type="GO" id="GO:0003779">
    <property type="term" value="F:actin binding"/>
    <property type="evidence" value="ECO:0007669"/>
    <property type="project" value="TreeGrafter"/>
</dbReference>
<dbReference type="InterPro" id="IPR008438">
    <property type="entry name" value="MYOZ"/>
</dbReference>
<evidence type="ECO:0000256" key="3">
    <source>
        <dbReference type="SAM" id="MobiDB-lite"/>
    </source>
</evidence>
<dbReference type="OrthoDB" id="9901707at2759"/>
<dbReference type="AlphaFoldDB" id="A0A8M1H724"/>
<evidence type="ECO:0000256" key="2">
    <source>
        <dbReference type="ARBA" id="ARBA00022553"/>
    </source>
</evidence>
<evidence type="ECO:0000313" key="5">
    <source>
        <dbReference type="RefSeq" id="XP_040924238.1"/>
    </source>
</evidence>
<dbReference type="PANTHER" id="PTHR15941">
    <property type="entry name" value="MYOZENIN"/>
    <property type="match status" value="1"/>
</dbReference>
<dbReference type="RefSeq" id="XP_040924238.1">
    <property type="nucleotide sequence ID" value="XM_041068304.1"/>
</dbReference>
<sequence>MTGPKQSHFSKTFESEAPHASPRPPYSPPPPSSLQFHAGAAPLVGFHSLRGEEEGRQFNTSGGTQIYLGIYNPPPLTRAPSGTRWDTWVLAMALTAPAPSNKRKKATKIITDLSNISQNDDESDSEAAELDLGTKIKTPKDVMLEELSLLKNKGSKMFKMRQQRVDMFIVTNENMQNLQNLLMTPPPVPPKPEMPKEEGQVTVVEEETVDEEAEKERRRQEYVRTYVSPWERAMKDNEELKATMKLSMPGPIQNHLQLPQYKSFNRSATPFGGPDRAAKALTFELPEVGAAAEEPETPGGPQADVRSRPSFNRTPIGWVCSEDTSSIHIELDNVPFDGETDDL</sequence>
<feature type="region of interest" description="Disordered" evidence="3">
    <location>
        <begin position="1"/>
        <end position="39"/>
    </location>
</feature>
<dbReference type="GO" id="GO:0015629">
    <property type="term" value="C:actin cytoskeleton"/>
    <property type="evidence" value="ECO:0007669"/>
    <property type="project" value="TreeGrafter"/>
</dbReference>
<protein>
    <submittedName>
        <fullName evidence="5">Myozenin-1 isoform X1</fullName>
    </submittedName>
</protein>
<dbReference type="CTD" id="436720"/>
<feature type="region of interest" description="Disordered" evidence="3">
    <location>
        <begin position="287"/>
        <end position="314"/>
    </location>
</feature>
<feature type="compositionally biased region" description="Pro residues" evidence="3">
    <location>
        <begin position="21"/>
        <end position="32"/>
    </location>
</feature>
<keyword evidence="2" id="KW-0597">Phosphoprotein</keyword>
<gene>
    <name evidence="5" type="primary">myoz1b</name>
</gene>
<dbReference type="GeneID" id="114845901"/>
<proteinExistence type="inferred from homology"/>
<comment type="similarity">
    <text evidence="1">Belongs to the myozenin family.</text>
</comment>
<dbReference type="Pfam" id="PF05556">
    <property type="entry name" value="Calsarcin"/>
    <property type="match status" value="1"/>
</dbReference>
<feature type="compositionally biased region" description="Acidic residues" evidence="3">
    <location>
        <begin position="204"/>
        <end position="213"/>
    </location>
</feature>
<dbReference type="GO" id="GO:0030018">
    <property type="term" value="C:Z disc"/>
    <property type="evidence" value="ECO:0007669"/>
    <property type="project" value="InterPro"/>
</dbReference>
<evidence type="ECO:0000313" key="4">
    <source>
        <dbReference type="Proteomes" id="UP000515150"/>
    </source>
</evidence>
<organism evidence="4 5">
    <name type="scientific">Betta splendens</name>
    <name type="common">Siamese fighting fish</name>
    <dbReference type="NCBI Taxonomy" id="158456"/>
    <lineage>
        <taxon>Eukaryota</taxon>
        <taxon>Metazoa</taxon>
        <taxon>Chordata</taxon>
        <taxon>Craniata</taxon>
        <taxon>Vertebrata</taxon>
        <taxon>Euteleostomi</taxon>
        <taxon>Actinopterygii</taxon>
        <taxon>Neopterygii</taxon>
        <taxon>Teleostei</taxon>
        <taxon>Neoteleostei</taxon>
        <taxon>Acanthomorphata</taxon>
        <taxon>Anabantaria</taxon>
        <taxon>Anabantiformes</taxon>
        <taxon>Anabantoidei</taxon>
        <taxon>Osphronemidae</taxon>
        <taxon>Betta</taxon>
    </lineage>
</organism>